<accession>A9KM75</accession>
<organism evidence="1 2">
    <name type="scientific">Lachnoclostridium phytofermentans (strain ATCC 700394 / DSM 18823 / ISDg)</name>
    <name type="common">Clostridium phytofermentans</name>
    <dbReference type="NCBI Taxonomy" id="357809"/>
    <lineage>
        <taxon>Bacteria</taxon>
        <taxon>Bacillati</taxon>
        <taxon>Bacillota</taxon>
        <taxon>Clostridia</taxon>
        <taxon>Lachnospirales</taxon>
        <taxon>Lachnospiraceae</taxon>
    </lineage>
</organism>
<dbReference type="Proteomes" id="UP000000370">
    <property type="component" value="Chromosome"/>
</dbReference>
<dbReference type="HOGENOM" id="CLU_2080695_0_0_9"/>
<keyword evidence="2" id="KW-1185">Reference proteome</keyword>
<dbReference type="AlphaFoldDB" id="A9KM75"/>
<reference evidence="2" key="1">
    <citation type="submission" date="2007-11" db="EMBL/GenBank/DDBJ databases">
        <title>Complete genome sequence of Clostridium phytofermentans ISDg.</title>
        <authorList>
            <person name="Leschine S.B."/>
            <person name="Warnick T.A."/>
            <person name="Blanchard J.L."/>
            <person name="Schnell D.J."/>
            <person name="Petit E.L."/>
            <person name="LaTouf W.G."/>
            <person name="Copeland A."/>
            <person name="Lucas S."/>
            <person name="Lapidus A."/>
            <person name="Barry K."/>
            <person name="Glavina del Rio T."/>
            <person name="Dalin E."/>
            <person name="Tice H."/>
            <person name="Pitluck S."/>
            <person name="Kiss H."/>
            <person name="Brettin T."/>
            <person name="Bruce D."/>
            <person name="Detter J.C."/>
            <person name="Han C."/>
            <person name="Kuske C."/>
            <person name="Schmutz J."/>
            <person name="Larimer F."/>
            <person name="Land M."/>
            <person name="Hauser L."/>
            <person name="Kyrpides N."/>
            <person name="Kim E.A."/>
            <person name="Richardson P."/>
        </authorList>
    </citation>
    <scope>NUCLEOTIDE SEQUENCE [LARGE SCALE GENOMIC DNA]</scope>
    <source>
        <strain evidence="2">ATCC 700394 / DSM 18823 / ISDg</strain>
    </source>
</reference>
<name>A9KM75_LACP7</name>
<proteinExistence type="predicted"/>
<dbReference type="EMBL" id="CP000885">
    <property type="protein sequence ID" value="ABX41418.1"/>
    <property type="molecule type" value="Genomic_DNA"/>
</dbReference>
<gene>
    <name evidence="1" type="ordered locus">Cphy_1038</name>
</gene>
<evidence type="ECO:0000313" key="2">
    <source>
        <dbReference type="Proteomes" id="UP000000370"/>
    </source>
</evidence>
<sequence>MSMNNFIRNRRDFDNLLLNMDRIFVRPCYINAYIKFSHELNEYLFCKYPEFYAGLQLYQSKEEKSRFTVFTAYYEVPNIYKEIEKICEDIDEIYKDVWRNNIKRECIFSFRDNIRIL</sequence>
<protein>
    <submittedName>
        <fullName evidence="1">Uncharacterized protein</fullName>
    </submittedName>
</protein>
<evidence type="ECO:0000313" key="1">
    <source>
        <dbReference type="EMBL" id="ABX41418.1"/>
    </source>
</evidence>
<dbReference type="KEGG" id="cpy:Cphy_1038"/>
<dbReference type="eggNOG" id="ENOG5034B0M">
    <property type="taxonomic scope" value="Bacteria"/>
</dbReference>